<evidence type="ECO:0000313" key="1">
    <source>
        <dbReference type="EMBL" id="JAG20232.1"/>
    </source>
</evidence>
<protein>
    <submittedName>
        <fullName evidence="1">Uncharacterized protein</fullName>
    </submittedName>
</protein>
<gene>
    <name evidence="1" type="ORF">CM83_74433</name>
</gene>
<dbReference type="EMBL" id="GBHO01023372">
    <property type="protein sequence ID" value="JAG20232.1"/>
    <property type="molecule type" value="Transcribed_RNA"/>
</dbReference>
<proteinExistence type="predicted"/>
<name>A0A0A9XHM8_LYGHE</name>
<dbReference type="AlphaFoldDB" id="A0A0A9XHM8"/>
<accession>A0A0A9XHM8</accession>
<organism evidence="1">
    <name type="scientific">Lygus hesperus</name>
    <name type="common">Western plant bug</name>
    <dbReference type="NCBI Taxonomy" id="30085"/>
    <lineage>
        <taxon>Eukaryota</taxon>
        <taxon>Metazoa</taxon>
        <taxon>Ecdysozoa</taxon>
        <taxon>Arthropoda</taxon>
        <taxon>Hexapoda</taxon>
        <taxon>Insecta</taxon>
        <taxon>Pterygota</taxon>
        <taxon>Neoptera</taxon>
        <taxon>Paraneoptera</taxon>
        <taxon>Hemiptera</taxon>
        <taxon>Heteroptera</taxon>
        <taxon>Panheteroptera</taxon>
        <taxon>Cimicomorpha</taxon>
        <taxon>Miridae</taxon>
        <taxon>Mirini</taxon>
        <taxon>Lygus</taxon>
    </lineage>
</organism>
<reference evidence="1" key="1">
    <citation type="journal article" date="2014" name="PLoS ONE">
        <title>Transcriptome-Based Identification of ABC Transporters in the Western Tarnished Plant Bug Lygus hesperus.</title>
        <authorList>
            <person name="Hull J.J."/>
            <person name="Chaney K."/>
            <person name="Geib S.M."/>
            <person name="Fabrick J.A."/>
            <person name="Brent C.S."/>
            <person name="Walsh D."/>
            <person name="Lavine L.C."/>
        </authorList>
    </citation>
    <scope>NUCLEOTIDE SEQUENCE</scope>
</reference>
<feature type="non-terminal residue" evidence="1">
    <location>
        <position position="1"/>
    </location>
</feature>
<reference evidence="1" key="2">
    <citation type="submission" date="2014-07" db="EMBL/GenBank/DDBJ databases">
        <authorList>
            <person name="Hull J."/>
        </authorList>
    </citation>
    <scope>NUCLEOTIDE SEQUENCE</scope>
</reference>
<sequence>CVMSSDMQRKLPRRIVHSYRGEVQVRSSTNHFPHHWCEPIGKAGRPTYNYAIAQMSRRFYLTLRLIYLPFPFNVPFVTNWNMMMEHRLEDLVKNKLKECKSLGWTYTKTGNKVPTITRPRKIWGANV</sequence>